<dbReference type="EMBL" id="CASHTH010004436">
    <property type="protein sequence ID" value="CAI8057312.1"/>
    <property type="molecule type" value="Genomic_DNA"/>
</dbReference>
<feature type="non-terminal residue" evidence="1">
    <location>
        <position position="55"/>
    </location>
</feature>
<reference evidence="1" key="1">
    <citation type="submission" date="2023-03" db="EMBL/GenBank/DDBJ databases">
        <authorList>
            <person name="Steffen K."/>
            <person name="Cardenas P."/>
        </authorList>
    </citation>
    <scope>NUCLEOTIDE SEQUENCE</scope>
</reference>
<gene>
    <name evidence="1" type="ORF">GBAR_LOCUS31238</name>
</gene>
<proteinExistence type="predicted"/>
<organism evidence="1 2">
    <name type="scientific">Geodia barretti</name>
    <name type="common">Barrett's horny sponge</name>
    <dbReference type="NCBI Taxonomy" id="519541"/>
    <lineage>
        <taxon>Eukaryota</taxon>
        <taxon>Metazoa</taxon>
        <taxon>Porifera</taxon>
        <taxon>Demospongiae</taxon>
        <taxon>Heteroscleromorpha</taxon>
        <taxon>Tetractinellida</taxon>
        <taxon>Astrophorina</taxon>
        <taxon>Geodiidae</taxon>
        <taxon>Geodia</taxon>
    </lineage>
</organism>
<dbReference type="AlphaFoldDB" id="A0AA35XMQ3"/>
<protein>
    <submittedName>
        <fullName evidence="1">Uncharacterized protein</fullName>
    </submittedName>
</protein>
<dbReference type="Proteomes" id="UP001174909">
    <property type="component" value="Unassembled WGS sequence"/>
</dbReference>
<accession>A0AA35XMQ3</accession>
<name>A0AA35XMQ3_GEOBA</name>
<evidence type="ECO:0000313" key="1">
    <source>
        <dbReference type="EMBL" id="CAI8057312.1"/>
    </source>
</evidence>
<keyword evidence="2" id="KW-1185">Reference proteome</keyword>
<sequence length="55" mass="6184">MLRSWVSLSYLLVLSGATVKSLVTVKYLCTVYRVSMFQCVTTHSLGHLVLFSEES</sequence>
<evidence type="ECO:0000313" key="2">
    <source>
        <dbReference type="Proteomes" id="UP001174909"/>
    </source>
</evidence>
<comment type="caution">
    <text evidence="1">The sequence shown here is derived from an EMBL/GenBank/DDBJ whole genome shotgun (WGS) entry which is preliminary data.</text>
</comment>